<evidence type="ECO:0000259" key="6">
    <source>
        <dbReference type="PROSITE" id="PS51349"/>
    </source>
</evidence>
<sequence>MSVITTIADLKRLHKRRTPRMFYDYAESGSWTEQTFRENTSDFDQIRLRQRIAVDMTNRNTASQMIGEDVAMPVALAPVGLTGMQSADGEIKAARAAEKFGVPFTLSTMSICSIEDVAEHTTKPFWFQVYTLRDDDFMKRLFDRARAAKCSAIVITLDLQIMGQRHKDLKNGLSAPPKFTLSSMANLATKVPWGLEMLQTKRRFFGNIVGHAAGVEDPSSLSSWTAEAFDQSLDWDRVAELMKMWGGKVILKGILDAEDAKKAVALGADAIVVSNHGGRQLDGALSSIRMLPEIMDTVGDKIEVHLDSGIRSGQDVLKALSLGAKGTYIGRAYINGLGAMGEKGVTKALEVIHKELDTTMALCGRRDVKTLDRDVLLVPEGFAGKWE</sequence>
<dbReference type="NCBIfam" id="NF008398">
    <property type="entry name" value="PRK11197.1"/>
    <property type="match status" value="1"/>
</dbReference>
<dbReference type="InterPro" id="IPR000262">
    <property type="entry name" value="FMN-dep_DH"/>
</dbReference>
<name>A0ABZ2V933_9RHOB</name>
<dbReference type="PANTHER" id="PTHR10578">
    <property type="entry name" value="S -2-HYDROXY-ACID OXIDASE-RELATED"/>
    <property type="match status" value="1"/>
</dbReference>
<reference evidence="8" key="1">
    <citation type="submission" date="2024-04" db="EMBL/GenBank/DDBJ databases">
        <title>Phylogenomic analyses of a clade within the roseobacter group suggest taxonomic reassignments of species of the genera Aestuariivita, Citreicella, Loktanella, Nautella, Pelagibaca, Ruegeria, Thalassobius, Thiobacimonas and Tropicibacter, and the proposal o.</title>
        <authorList>
            <person name="Jeon C.O."/>
        </authorList>
    </citation>
    <scope>NUCLEOTIDE SEQUENCE [LARGE SCALE GENOMIC DNA]</scope>
    <source>
        <strain evidence="8">BS5-3</strain>
    </source>
</reference>
<dbReference type="PROSITE" id="PS51349">
    <property type="entry name" value="FMN_HYDROXY_ACID_DH_2"/>
    <property type="match status" value="1"/>
</dbReference>
<dbReference type="RefSeq" id="WP_341368679.1">
    <property type="nucleotide sequence ID" value="NZ_CP150951.2"/>
</dbReference>
<organism evidence="7 8">
    <name type="scientific">Yoonia phaeophyticola</name>
    <dbReference type="NCBI Taxonomy" id="3137369"/>
    <lineage>
        <taxon>Bacteria</taxon>
        <taxon>Pseudomonadati</taxon>
        <taxon>Pseudomonadota</taxon>
        <taxon>Alphaproteobacteria</taxon>
        <taxon>Rhodobacterales</taxon>
        <taxon>Paracoccaceae</taxon>
        <taxon>Yoonia</taxon>
    </lineage>
</organism>
<evidence type="ECO:0000256" key="5">
    <source>
        <dbReference type="ARBA" id="ARBA00024042"/>
    </source>
</evidence>
<dbReference type="EC" id="1.1.1.27" evidence="7"/>
<proteinExistence type="inferred from homology"/>
<dbReference type="InterPro" id="IPR013785">
    <property type="entry name" value="Aldolase_TIM"/>
</dbReference>
<evidence type="ECO:0000256" key="4">
    <source>
        <dbReference type="ARBA" id="ARBA00023002"/>
    </source>
</evidence>
<evidence type="ECO:0000313" key="7">
    <source>
        <dbReference type="EMBL" id="WZC50577.1"/>
    </source>
</evidence>
<dbReference type="InterPro" id="IPR008259">
    <property type="entry name" value="FMN_hydac_DH_AS"/>
</dbReference>
<protein>
    <submittedName>
        <fullName evidence="7">L-lactate dehydrogenase</fullName>
        <ecNumber evidence="7">1.1.1.27</ecNumber>
    </submittedName>
</protein>
<gene>
    <name evidence="7" type="ORF">AABB29_08165</name>
</gene>
<keyword evidence="2" id="KW-0285">Flavoprotein</keyword>
<keyword evidence="4 7" id="KW-0560">Oxidoreductase</keyword>
<dbReference type="EMBL" id="CP150951">
    <property type="protein sequence ID" value="WZC50577.1"/>
    <property type="molecule type" value="Genomic_DNA"/>
</dbReference>
<evidence type="ECO:0000256" key="1">
    <source>
        <dbReference type="ARBA" id="ARBA00001917"/>
    </source>
</evidence>
<evidence type="ECO:0000256" key="3">
    <source>
        <dbReference type="ARBA" id="ARBA00022643"/>
    </source>
</evidence>
<evidence type="ECO:0000313" key="8">
    <source>
        <dbReference type="Proteomes" id="UP001440612"/>
    </source>
</evidence>
<dbReference type="InterPro" id="IPR012133">
    <property type="entry name" value="Alpha-hydoxy_acid_DH_FMN"/>
</dbReference>
<keyword evidence="3" id="KW-0288">FMN</keyword>
<dbReference type="SUPFAM" id="SSF51395">
    <property type="entry name" value="FMN-linked oxidoreductases"/>
    <property type="match status" value="1"/>
</dbReference>
<accession>A0ABZ2V933</accession>
<dbReference type="Gene3D" id="3.20.20.70">
    <property type="entry name" value="Aldolase class I"/>
    <property type="match status" value="1"/>
</dbReference>
<dbReference type="Proteomes" id="UP001440612">
    <property type="component" value="Chromosome"/>
</dbReference>
<dbReference type="PIRSF" id="PIRSF000138">
    <property type="entry name" value="Al-hdrx_acd_dh"/>
    <property type="match status" value="1"/>
</dbReference>
<dbReference type="Pfam" id="PF01070">
    <property type="entry name" value="FMN_dh"/>
    <property type="match status" value="1"/>
</dbReference>
<dbReference type="GO" id="GO:0004459">
    <property type="term" value="F:L-lactate dehydrogenase (NAD+) activity"/>
    <property type="evidence" value="ECO:0007669"/>
    <property type="project" value="UniProtKB-EC"/>
</dbReference>
<evidence type="ECO:0000256" key="2">
    <source>
        <dbReference type="ARBA" id="ARBA00022630"/>
    </source>
</evidence>
<dbReference type="InterPro" id="IPR037396">
    <property type="entry name" value="FMN_HAD"/>
</dbReference>
<comment type="similarity">
    <text evidence="5">Belongs to the FMN-dependent alpha-hydroxy acid dehydrogenase family.</text>
</comment>
<keyword evidence="8" id="KW-1185">Reference proteome</keyword>
<dbReference type="PROSITE" id="PS00557">
    <property type="entry name" value="FMN_HYDROXY_ACID_DH_1"/>
    <property type="match status" value="1"/>
</dbReference>
<dbReference type="PANTHER" id="PTHR10578:SF107">
    <property type="entry name" value="2-HYDROXYACID OXIDASE 1"/>
    <property type="match status" value="1"/>
</dbReference>
<dbReference type="CDD" id="cd02809">
    <property type="entry name" value="alpha_hydroxyacid_oxid_FMN"/>
    <property type="match status" value="1"/>
</dbReference>
<comment type="cofactor">
    <cofactor evidence="1">
        <name>FMN</name>
        <dbReference type="ChEBI" id="CHEBI:58210"/>
    </cofactor>
</comment>
<feature type="domain" description="FMN hydroxy acid dehydrogenase" evidence="6">
    <location>
        <begin position="1"/>
        <end position="381"/>
    </location>
</feature>